<name>A0AAD3SEJ7_NEPGR</name>
<feature type="region of interest" description="Disordered" evidence="1">
    <location>
        <begin position="138"/>
        <end position="162"/>
    </location>
</feature>
<keyword evidence="3" id="KW-1185">Reference proteome</keyword>
<sequence>MIIPLAILPTQACLSPRGQHTVHRTIAAPQIFGCTILLNLRFIRQLNQINGDGAIIEASCAIIWTEQSVSVITHEIWHGRLVRESLLSRVKVELVDGWDSLLSGDASLVVYEELRRVMGEKLRSFHEAAIIKARVARNGGGGGEEESSSVAPPKSVRRKAVQKEDPIRTLIFLGSWSHT</sequence>
<gene>
    <name evidence="2" type="ORF">Nepgr_011054</name>
</gene>
<dbReference type="Proteomes" id="UP001279734">
    <property type="component" value="Unassembled WGS sequence"/>
</dbReference>
<dbReference type="AlphaFoldDB" id="A0AAD3SEJ7"/>
<evidence type="ECO:0000313" key="3">
    <source>
        <dbReference type="Proteomes" id="UP001279734"/>
    </source>
</evidence>
<organism evidence="2 3">
    <name type="scientific">Nepenthes gracilis</name>
    <name type="common">Slender pitcher plant</name>
    <dbReference type="NCBI Taxonomy" id="150966"/>
    <lineage>
        <taxon>Eukaryota</taxon>
        <taxon>Viridiplantae</taxon>
        <taxon>Streptophyta</taxon>
        <taxon>Embryophyta</taxon>
        <taxon>Tracheophyta</taxon>
        <taxon>Spermatophyta</taxon>
        <taxon>Magnoliopsida</taxon>
        <taxon>eudicotyledons</taxon>
        <taxon>Gunneridae</taxon>
        <taxon>Pentapetalae</taxon>
        <taxon>Caryophyllales</taxon>
        <taxon>Nepenthaceae</taxon>
        <taxon>Nepenthes</taxon>
    </lineage>
</organism>
<protein>
    <submittedName>
        <fullName evidence="2">Uncharacterized protein</fullName>
    </submittedName>
</protein>
<evidence type="ECO:0000313" key="2">
    <source>
        <dbReference type="EMBL" id="GMH09214.1"/>
    </source>
</evidence>
<dbReference type="EMBL" id="BSYO01000009">
    <property type="protein sequence ID" value="GMH09214.1"/>
    <property type="molecule type" value="Genomic_DNA"/>
</dbReference>
<comment type="caution">
    <text evidence="2">The sequence shown here is derived from an EMBL/GenBank/DDBJ whole genome shotgun (WGS) entry which is preliminary data.</text>
</comment>
<proteinExistence type="predicted"/>
<accession>A0AAD3SEJ7</accession>
<evidence type="ECO:0000256" key="1">
    <source>
        <dbReference type="SAM" id="MobiDB-lite"/>
    </source>
</evidence>
<reference evidence="2" key="1">
    <citation type="submission" date="2023-05" db="EMBL/GenBank/DDBJ databases">
        <title>Nepenthes gracilis genome sequencing.</title>
        <authorList>
            <person name="Fukushima K."/>
        </authorList>
    </citation>
    <scope>NUCLEOTIDE SEQUENCE</scope>
    <source>
        <strain evidence="2">SING2019-196</strain>
    </source>
</reference>